<organism evidence="14 15">
    <name type="scientific">Candidatus Ventrousia excrementavium</name>
    <dbReference type="NCBI Taxonomy" id="2840961"/>
    <lineage>
        <taxon>Bacteria</taxon>
        <taxon>Bacillati</taxon>
        <taxon>Bacillota</taxon>
        <taxon>Clostridia</taxon>
        <taxon>Eubacteriales</taxon>
        <taxon>Clostridiaceae</taxon>
        <taxon>Clostridiaceae incertae sedis</taxon>
        <taxon>Candidatus Ventrousia</taxon>
    </lineage>
</organism>
<evidence type="ECO:0000256" key="1">
    <source>
        <dbReference type="ARBA" id="ARBA00004651"/>
    </source>
</evidence>
<evidence type="ECO:0000256" key="8">
    <source>
        <dbReference type="ARBA" id="ARBA00023136"/>
    </source>
</evidence>
<feature type="transmembrane region" description="Helical" evidence="11">
    <location>
        <begin position="171"/>
        <end position="197"/>
    </location>
</feature>
<sequence length="295" mass="32545">MGKYSIRYFLHEGLHSIVVHGFMSFAAVTVIAACLLIIGTFSLVAYNIDILIDSLEAQNEIAIYIDETYTREQALALEAQLRSIDNVSDVIFVSKEELFDEYLDTLGEDADIMEDLRDDNPLRDSYRIIMEDVSLHAETVEALEQVAGVAETNSQKELSDRLLQIRQVVNAVSYTLIALLGAISVFIISNVVRLAMFARREEISIMKMVGATNGFIRVPFVIEGVALGLMAAIVAFFAQWGVYKYIVSGLMQGIAMFDMAPFSVFALPLLVTLILAGLGLGVGGSVLTIRRFLKV</sequence>
<keyword evidence="5 10" id="KW-0132">Cell division</keyword>
<dbReference type="Pfam" id="PF02687">
    <property type="entry name" value="FtsX"/>
    <property type="match status" value="1"/>
</dbReference>
<dbReference type="PIRSF" id="PIRSF003097">
    <property type="entry name" value="FtsX"/>
    <property type="match status" value="1"/>
</dbReference>
<dbReference type="NCBIfam" id="NF038347">
    <property type="entry name" value="FtsX_Gpos"/>
    <property type="match status" value="1"/>
</dbReference>
<comment type="function">
    <text evidence="10">Part of the ABC transporter FtsEX involved in asymmetric cellular division facilitating the initiation of sporulation.</text>
</comment>
<evidence type="ECO:0000313" key="14">
    <source>
        <dbReference type="EMBL" id="HIU43174.1"/>
    </source>
</evidence>
<keyword evidence="4 10" id="KW-1003">Cell membrane</keyword>
<dbReference type="PANTHER" id="PTHR47755:SF1">
    <property type="entry name" value="CELL DIVISION PROTEIN FTSX"/>
    <property type="match status" value="1"/>
</dbReference>
<dbReference type="EMBL" id="DVMR01000029">
    <property type="protein sequence ID" value="HIU43174.1"/>
    <property type="molecule type" value="Genomic_DNA"/>
</dbReference>
<evidence type="ECO:0000259" key="13">
    <source>
        <dbReference type="Pfam" id="PF18075"/>
    </source>
</evidence>
<accession>A0A9D1IW86</accession>
<evidence type="ECO:0000256" key="5">
    <source>
        <dbReference type="ARBA" id="ARBA00022618"/>
    </source>
</evidence>
<comment type="similarity">
    <text evidence="2 10">Belongs to the ABC-4 integral membrane protein family. FtsX subfamily.</text>
</comment>
<reference evidence="14" key="1">
    <citation type="submission" date="2020-10" db="EMBL/GenBank/DDBJ databases">
        <authorList>
            <person name="Gilroy R."/>
        </authorList>
    </citation>
    <scope>NUCLEOTIDE SEQUENCE</scope>
    <source>
        <strain evidence="14">CHK191-8634</strain>
    </source>
</reference>
<dbReference type="PROSITE" id="PS51257">
    <property type="entry name" value="PROKAR_LIPOPROTEIN"/>
    <property type="match status" value="1"/>
</dbReference>
<name>A0A9D1IW86_9CLOT</name>
<evidence type="ECO:0000256" key="7">
    <source>
        <dbReference type="ARBA" id="ARBA00022989"/>
    </source>
</evidence>
<evidence type="ECO:0000256" key="11">
    <source>
        <dbReference type="SAM" id="Phobius"/>
    </source>
</evidence>
<evidence type="ECO:0000256" key="2">
    <source>
        <dbReference type="ARBA" id="ARBA00007379"/>
    </source>
</evidence>
<gene>
    <name evidence="14" type="ORF">IAB67_02630</name>
</gene>
<feature type="transmembrane region" description="Helical" evidence="11">
    <location>
        <begin position="218"/>
        <end position="242"/>
    </location>
</feature>
<evidence type="ECO:0000256" key="4">
    <source>
        <dbReference type="ARBA" id="ARBA00022475"/>
    </source>
</evidence>
<dbReference type="Pfam" id="PF18075">
    <property type="entry name" value="FtsX_ECD"/>
    <property type="match status" value="1"/>
</dbReference>
<proteinExistence type="inferred from homology"/>
<evidence type="ECO:0000313" key="15">
    <source>
        <dbReference type="Proteomes" id="UP000824073"/>
    </source>
</evidence>
<feature type="transmembrane region" description="Helical" evidence="11">
    <location>
        <begin position="262"/>
        <end position="289"/>
    </location>
</feature>
<evidence type="ECO:0000256" key="3">
    <source>
        <dbReference type="ARBA" id="ARBA00021907"/>
    </source>
</evidence>
<dbReference type="InterPro" id="IPR058204">
    <property type="entry name" value="FtsX_firmicutes-type"/>
</dbReference>
<evidence type="ECO:0000256" key="10">
    <source>
        <dbReference type="PIRNR" id="PIRNR003097"/>
    </source>
</evidence>
<dbReference type="AlphaFoldDB" id="A0A9D1IW86"/>
<feature type="domain" description="FtsX extracellular" evidence="13">
    <location>
        <begin position="60"/>
        <end position="151"/>
    </location>
</feature>
<dbReference type="InterPro" id="IPR003838">
    <property type="entry name" value="ABC3_permease_C"/>
</dbReference>
<reference evidence="14" key="2">
    <citation type="journal article" date="2021" name="PeerJ">
        <title>Extensive microbial diversity within the chicken gut microbiome revealed by metagenomics and culture.</title>
        <authorList>
            <person name="Gilroy R."/>
            <person name="Ravi A."/>
            <person name="Getino M."/>
            <person name="Pursley I."/>
            <person name="Horton D.L."/>
            <person name="Alikhan N.F."/>
            <person name="Baker D."/>
            <person name="Gharbi K."/>
            <person name="Hall N."/>
            <person name="Watson M."/>
            <person name="Adriaenssens E.M."/>
            <person name="Foster-Nyarko E."/>
            <person name="Jarju S."/>
            <person name="Secka A."/>
            <person name="Antonio M."/>
            <person name="Oren A."/>
            <person name="Chaudhuri R.R."/>
            <person name="La Ragione R."/>
            <person name="Hildebrand F."/>
            <person name="Pallen M.J."/>
        </authorList>
    </citation>
    <scope>NUCLEOTIDE SEQUENCE</scope>
    <source>
        <strain evidence="14">CHK191-8634</strain>
    </source>
</reference>
<keyword evidence="7 11" id="KW-1133">Transmembrane helix</keyword>
<dbReference type="Proteomes" id="UP000824073">
    <property type="component" value="Unassembled WGS sequence"/>
</dbReference>
<feature type="transmembrane region" description="Helical" evidence="11">
    <location>
        <begin position="21"/>
        <end position="46"/>
    </location>
</feature>
<evidence type="ECO:0000259" key="12">
    <source>
        <dbReference type="Pfam" id="PF02687"/>
    </source>
</evidence>
<keyword evidence="8 10" id="KW-0472">Membrane</keyword>
<evidence type="ECO:0000256" key="9">
    <source>
        <dbReference type="ARBA" id="ARBA00023306"/>
    </source>
</evidence>
<dbReference type="Gene3D" id="3.30.70.3040">
    <property type="match status" value="1"/>
</dbReference>
<comment type="subcellular location">
    <subcellularLocation>
        <location evidence="1">Cell membrane</location>
        <topology evidence="1">Multi-pass membrane protein</topology>
    </subcellularLocation>
</comment>
<dbReference type="GO" id="GO:0005886">
    <property type="term" value="C:plasma membrane"/>
    <property type="evidence" value="ECO:0007669"/>
    <property type="project" value="UniProtKB-SubCell"/>
</dbReference>
<dbReference type="PANTHER" id="PTHR47755">
    <property type="entry name" value="CELL DIVISION PROTEIN FTSX"/>
    <property type="match status" value="1"/>
</dbReference>
<dbReference type="InterPro" id="IPR040690">
    <property type="entry name" value="FtsX_ECD"/>
</dbReference>
<keyword evidence="9 10" id="KW-0131">Cell cycle</keyword>
<feature type="domain" description="ABC3 transporter permease C-terminal" evidence="12">
    <location>
        <begin position="176"/>
        <end position="294"/>
    </location>
</feature>
<evidence type="ECO:0000256" key="6">
    <source>
        <dbReference type="ARBA" id="ARBA00022692"/>
    </source>
</evidence>
<dbReference type="GO" id="GO:0051301">
    <property type="term" value="P:cell division"/>
    <property type="evidence" value="ECO:0007669"/>
    <property type="project" value="UniProtKB-KW"/>
</dbReference>
<keyword evidence="6 11" id="KW-0812">Transmembrane</keyword>
<dbReference type="InterPro" id="IPR004513">
    <property type="entry name" value="FtsX"/>
</dbReference>
<comment type="caution">
    <text evidence="14">The sequence shown here is derived from an EMBL/GenBank/DDBJ whole genome shotgun (WGS) entry which is preliminary data.</text>
</comment>
<protein>
    <recommendedName>
        <fullName evidence="3 10">Cell division protein FtsX</fullName>
    </recommendedName>
</protein>